<dbReference type="STRING" id="27835.A0A0N4XLI4"/>
<accession>A0A0N4XLI4</accession>
<evidence type="ECO:0000313" key="3">
    <source>
        <dbReference type="WBParaSite" id="NBR_0000338601-mRNA-1"/>
    </source>
</evidence>
<reference evidence="1 2" key="2">
    <citation type="submission" date="2018-11" db="EMBL/GenBank/DDBJ databases">
        <authorList>
            <consortium name="Pathogen Informatics"/>
        </authorList>
    </citation>
    <scope>NUCLEOTIDE SEQUENCE [LARGE SCALE GENOMIC DNA]</scope>
</reference>
<proteinExistence type="predicted"/>
<evidence type="ECO:0000313" key="1">
    <source>
        <dbReference type="EMBL" id="VDL66977.1"/>
    </source>
</evidence>
<protein>
    <submittedName>
        <fullName evidence="1 3">Uncharacterized protein</fullName>
    </submittedName>
</protein>
<dbReference type="WBParaSite" id="NBR_0000338601-mRNA-1">
    <property type="protein sequence ID" value="NBR_0000338601-mRNA-1"/>
    <property type="gene ID" value="NBR_0000338601"/>
</dbReference>
<reference evidence="3" key="1">
    <citation type="submission" date="2017-02" db="UniProtKB">
        <authorList>
            <consortium name="WormBaseParasite"/>
        </authorList>
    </citation>
    <scope>IDENTIFICATION</scope>
</reference>
<name>A0A0N4XLI4_NIPBR</name>
<evidence type="ECO:0000313" key="2">
    <source>
        <dbReference type="Proteomes" id="UP000271162"/>
    </source>
</evidence>
<dbReference type="AlphaFoldDB" id="A0A0N4XLI4"/>
<dbReference type="Proteomes" id="UP000271162">
    <property type="component" value="Unassembled WGS sequence"/>
</dbReference>
<keyword evidence="2" id="KW-1185">Reference proteome</keyword>
<dbReference type="InterPro" id="IPR042568">
    <property type="entry name" value="QSOX_FAD-bd_sf"/>
</dbReference>
<dbReference type="EMBL" id="UYSL01005004">
    <property type="protein sequence ID" value="VDL66977.1"/>
    <property type="molecule type" value="Genomic_DNA"/>
</dbReference>
<dbReference type="Gene3D" id="1.20.120.1960">
    <property type="entry name" value="QSOX sulfhydryl oxidase domain"/>
    <property type="match status" value="1"/>
</dbReference>
<sequence length="122" mass="14199">MYYVSETDMLKAMRMALYDEVIRTPGMIQNQDLDGLTDFITVLSNVLKNSERARFVFLHMREFLESRRGRRSRVYANPFPVNSSWQHCKGTLPTFRLEICSCSHLDSFLRSIYSPPGVLINT</sequence>
<gene>
    <name evidence="1" type="ORF">NBR_LOCUS3388</name>
</gene>
<organism evidence="3">
    <name type="scientific">Nippostrongylus brasiliensis</name>
    <name type="common">Rat hookworm</name>
    <dbReference type="NCBI Taxonomy" id="27835"/>
    <lineage>
        <taxon>Eukaryota</taxon>
        <taxon>Metazoa</taxon>
        <taxon>Ecdysozoa</taxon>
        <taxon>Nematoda</taxon>
        <taxon>Chromadorea</taxon>
        <taxon>Rhabditida</taxon>
        <taxon>Rhabditina</taxon>
        <taxon>Rhabditomorpha</taxon>
        <taxon>Strongyloidea</taxon>
        <taxon>Heligmosomidae</taxon>
        <taxon>Nippostrongylus</taxon>
    </lineage>
</organism>